<name>A0AAV4DSE0_9GAST</name>
<evidence type="ECO:0000313" key="2">
    <source>
        <dbReference type="Proteomes" id="UP000735302"/>
    </source>
</evidence>
<comment type="caution">
    <text evidence="1">The sequence shown here is derived from an EMBL/GenBank/DDBJ whole genome shotgun (WGS) entry which is preliminary data.</text>
</comment>
<evidence type="ECO:0000313" key="1">
    <source>
        <dbReference type="EMBL" id="GFO47237.1"/>
    </source>
</evidence>
<dbReference type="Proteomes" id="UP000735302">
    <property type="component" value="Unassembled WGS sequence"/>
</dbReference>
<dbReference type="AlphaFoldDB" id="A0AAV4DSE0"/>
<protein>
    <submittedName>
        <fullName evidence="1">Uncharacterized protein</fullName>
    </submittedName>
</protein>
<accession>A0AAV4DSE0</accession>
<sequence>MRCKCSSAGLHRMDARSITPHATCNLSVSHMSMSFLIKCPVYVQTLIAATRESCEIIIQAYIVSEESTSIIVARGLNAKTSPLIRATRVAAITQPNQQLKLCTGTFSQLEVSCNTSFYQEYRKRKAATAKYIHVGTKYIC</sequence>
<dbReference type="EMBL" id="BLXT01008287">
    <property type="protein sequence ID" value="GFO47237.1"/>
    <property type="molecule type" value="Genomic_DNA"/>
</dbReference>
<proteinExistence type="predicted"/>
<organism evidence="1 2">
    <name type="scientific">Plakobranchus ocellatus</name>
    <dbReference type="NCBI Taxonomy" id="259542"/>
    <lineage>
        <taxon>Eukaryota</taxon>
        <taxon>Metazoa</taxon>
        <taxon>Spiralia</taxon>
        <taxon>Lophotrochozoa</taxon>
        <taxon>Mollusca</taxon>
        <taxon>Gastropoda</taxon>
        <taxon>Heterobranchia</taxon>
        <taxon>Euthyneura</taxon>
        <taxon>Panpulmonata</taxon>
        <taxon>Sacoglossa</taxon>
        <taxon>Placobranchoidea</taxon>
        <taxon>Plakobranchidae</taxon>
        <taxon>Plakobranchus</taxon>
    </lineage>
</organism>
<keyword evidence="2" id="KW-1185">Reference proteome</keyword>
<reference evidence="1 2" key="1">
    <citation type="journal article" date="2021" name="Elife">
        <title>Chloroplast acquisition without the gene transfer in kleptoplastic sea slugs, Plakobranchus ocellatus.</title>
        <authorList>
            <person name="Maeda T."/>
            <person name="Takahashi S."/>
            <person name="Yoshida T."/>
            <person name="Shimamura S."/>
            <person name="Takaki Y."/>
            <person name="Nagai Y."/>
            <person name="Toyoda A."/>
            <person name="Suzuki Y."/>
            <person name="Arimoto A."/>
            <person name="Ishii H."/>
            <person name="Satoh N."/>
            <person name="Nishiyama T."/>
            <person name="Hasebe M."/>
            <person name="Maruyama T."/>
            <person name="Minagawa J."/>
            <person name="Obokata J."/>
            <person name="Shigenobu S."/>
        </authorList>
    </citation>
    <scope>NUCLEOTIDE SEQUENCE [LARGE SCALE GENOMIC DNA]</scope>
</reference>
<gene>
    <name evidence="1" type="ORF">PoB_007374200</name>
</gene>